<dbReference type="InterPro" id="IPR022955">
    <property type="entry name" value="GMP_synthase"/>
</dbReference>
<evidence type="ECO:0000256" key="11">
    <source>
        <dbReference type="ARBA" id="ARBA00022962"/>
    </source>
</evidence>
<keyword evidence="11" id="KW-0315">Glutamine amidotransferase</keyword>
<dbReference type="UniPathway" id="UPA00189">
    <property type="reaction ID" value="UER00296"/>
</dbReference>
<evidence type="ECO:0000256" key="6">
    <source>
        <dbReference type="ARBA" id="ARBA00022598"/>
    </source>
</evidence>
<dbReference type="CDD" id="cd01742">
    <property type="entry name" value="GATase1_GMP_Synthase"/>
    <property type="match status" value="1"/>
</dbReference>
<comment type="catalytic activity">
    <reaction evidence="15">
        <text>XMP + L-glutamine + ATP + H2O = GMP + L-glutamate + AMP + diphosphate + 2 H(+)</text>
        <dbReference type="Rhea" id="RHEA:11680"/>
        <dbReference type="ChEBI" id="CHEBI:15377"/>
        <dbReference type="ChEBI" id="CHEBI:15378"/>
        <dbReference type="ChEBI" id="CHEBI:29985"/>
        <dbReference type="ChEBI" id="CHEBI:30616"/>
        <dbReference type="ChEBI" id="CHEBI:33019"/>
        <dbReference type="ChEBI" id="CHEBI:57464"/>
        <dbReference type="ChEBI" id="CHEBI:58115"/>
        <dbReference type="ChEBI" id="CHEBI:58359"/>
        <dbReference type="ChEBI" id="CHEBI:456215"/>
        <dbReference type="EC" id="6.3.5.2"/>
    </reaction>
</comment>
<dbReference type="Pfam" id="PF00958">
    <property type="entry name" value="GMP_synt_C"/>
    <property type="match status" value="1"/>
</dbReference>
<dbReference type="NCBIfam" id="TIGR00888">
    <property type="entry name" value="guaA_Nterm"/>
    <property type="match status" value="1"/>
</dbReference>
<evidence type="ECO:0000256" key="15">
    <source>
        <dbReference type="ARBA" id="ARBA00049404"/>
    </source>
</evidence>
<keyword evidence="10 16" id="KW-0067">ATP-binding</keyword>
<evidence type="ECO:0000313" key="18">
    <source>
        <dbReference type="EMBL" id="OBT99520.2"/>
    </source>
</evidence>
<dbReference type="Proteomes" id="UP000091956">
    <property type="component" value="Unassembled WGS sequence"/>
</dbReference>
<dbReference type="SUPFAM" id="SSF54810">
    <property type="entry name" value="GMP synthetase C-terminal dimerisation domain"/>
    <property type="match status" value="1"/>
</dbReference>
<dbReference type="Gene3D" id="3.40.50.880">
    <property type="match status" value="1"/>
</dbReference>
<reference evidence="18 19" key="1">
    <citation type="submission" date="2016-03" db="EMBL/GenBank/DDBJ databases">
        <title>Comparative genomics of Pseudogymnoascus destructans, the fungus causing white-nose syndrome of bats.</title>
        <authorList>
            <person name="Palmer J.M."/>
            <person name="Drees K.P."/>
            <person name="Foster J.T."/>
            <person name="Lindner D.L."/>
        </authorList>
    </citation>
    <scope>NUCLEOTIDE SEQUENCE [LARGE SCALE GENOMIC DNA]</scope>
    <source>
        <strain evidence="18 19">UAMH 10579</strain>
    </source>
</reference>
<sequence length="543" mass="60350">MSNTTEEVPEVVPHKSFDTILTLDFGSQYTHLITRRLRDLHVYSEMLPCTQKLADLDWKPAGIILSGGPSSVYEEGAPHVDPAYFDLNVPILGICYGLQEIAYRSGKDNVVAGVTREFGHADLKARKVDGHVDRLFDGLENEFKVWMSHGDKLAKLPEGFHTIATTPNSEYAAICHESKHIYGLQLHPEVTHTENGTKILENFAVKICGAKQNWTMANFVDQEIIRIRKFVGDGQVLGAVSGGVDSTVAAKLMQRAIGDRFHAVLVDNGVMRLNECEQVKTMLSEHMGINLTVADASKEFLDGLKGVTDPEKKRKFIGGKFIEVFEEEAKKIEAAAAKTDRAGPVEFFLQGTLYPDVIESISFKGPSATIKTHHNLALPQRMLDGQGLKLIEPLRELFKDEVRDLGRQLGIPHDLVMRHPFPGPGLAIRILGEVTPERVEMVRQADHIFIGMIREWGLYDKISQAFAALDTSKAVGVMGDQRAYEHLIILRAVETTDFMTAKAFPFSHDFLNQVSTKIVNNVKGVCRVMLDITSKPPATIELE</sequence>
<name>A0A1B8GUP5_9PEZI</name>
<evidence type="ECO:0000256" key="13">
    <source>
        <dbReference type="ARBA" id="ARBA00031356"/>
    </source>
</evidence>
<dbReference type="HAMAP" id="MF_00344">
    <property type="entry name" value="GMP_synthase"/>
    <property type="match status" value="1"/>
</dbReference>
<comment type="pathway">
    <text evidence="2">Purine metabolism; GMP biosynthesis; GMP from XMP (L-Gln route): step 1/1.</text>
</comment>
<protein>
    <recommendedName>
        <fullName evidence="5">GMP synthase [glutamine-hydrolyzing]</fullName>
        <ecNumber evidence="4">6.3.5.2</ecNumber>
    </recommendedName>
    <alternativeName>
        <fullName evidence="12">GMP synthetase</fullName>
    </alternativeName>
    <alternativeName>
        <fullName evidence="13">Glutamine amidotransferase</fullName>
    </alternativeName>
</protein>
<dbReference type="GeneID" id="28836376"/>
<dbReference type="PRINTS" id="PR00096">
    <property type="entry name" value="GATASE"/>
</dbReference>
<dbReference type="GO" id="GO:0005829">
    <property type="term" value="C:cytosol"/>
    <property type="evidence" value="ECO:0007669"/>
    <property type="project" value="UniProtKB-SubCell"/>
</dbReference>
<dbReference type="InterPro" id="IPR001674">
    <property type="entry name" value="GMP_synth_C"/>
</dbReference>
<dbReference type="PANTHER" id="PTHR11922:SF2">
    <property type="entry name" value="GMP SYNTHASE [GLUTAMINE-HYDROLYZING]"/>
    <property type="match status" value="1"/>
</dbReference>
<dbReference type="PRINTS" id="PR00097">
    <property type="entry name" value="ANTSNTHASEII"/>
</dbReference>
<evidence type="ECO:0000313" key="19">
    <source>
        <dbReference type="Proteomes" id="UP000091956"/>
    </source>
</evidence>
<dbReference type="AlphaFoldDB" id="A0A1B8GUP5"/>
<dbReference type="RefSeq" id="XP_059319955.1">
    <property type="nucleotide sequence ID" value="XM_059463492.1"/>
</dbReference>
<gene>
    <name evidence="18" type="primary">GUA1</name>
    <name evidence="18" type="ORF">VE01_02990</name>
</gene>
<dbReference type="InterPro" id="IPR022310">
    <property type="entry name" value="NAD/GMP_synthase"/>
</dbReference>
<dbReference type="GO" id="GO:0005524">
    <property type="term" value="F:ATP binding"/>
    <property type="evidence" value="ECO:0007669"/>
    <property type="project" value="UniProtKB-UniRule"/>
</dbReference>
<evidence type="ECO:0000256" key="8">
    <source>
        <dbReference type="ARBA" id="ARBA00022749"/>
    </source>
</evidence>
<proteinExistence type="inferred from homology"/>
<comment type="function">
    <text evidence="14">Catalyzes the conversion of xanthine monophosphate (XMP) to GMP in the presence of glutamine and ATP through an adenyl-XMP intermediate.</text>
</comment>
<evidence type="ECO:0000256" key="16">
    <source>
        <dbReference type="PROSITE-ProRule" id="PRU00886"/>
    </source>
</evidence>
<keyword evidence="7 16" id="KW-0547">Nucleotide-binding</keyword>
<dbReference type="Gene3D" id="3.30.300.10">
    <property type="match status" value="1"/>
</dbReference>
<keyword evidence="6" id="KW-0436">Ligase</keyword>
<organism evidence="18 19">
    <name type="scientific">Pseudogymnoascus verrucosus</name>
    <dbReference type="NCBI Taxonomy" id="342668"/>
    <lineage>
        <taxon>Eukaryota</taxon>
        <taxon>Fungi</taxon>
        <taxon>Dikarya</taxon>
        <taxon>Ascomycota</taxon>
        <taxon>Pezizomycotina</taxon>
        <taxon>Leotiomycetes</taxon>
        <taxon>Thelebolales</taxon>
        <taxon>Thelebolaceae</taxon>
        <taxon>Pseudogymnoascus</taxon>
    </lineage>
</organism>
<dbReference type="FunFam" id="3.40.50.620:FF:000001">
    <property type="entry name" value="GMP synthase [glutamine-hydrolyzing]"/>
    <property type="match status" value="1"/>
</dbReference>
<dbReference type="InterPro" id="IPR029062">
    <property type="entry name" value="Class_I_gatase-like"/>
</dbReference>
<dbReference type="NCBIfam" id="TIGR00884">
    <property type="entry name" value="guaA_Cterm"/>
    <property type="match status" value="1"/>
</dbReference>
<dbReference type="SUPFAM" id="SSF52317">
    <property type="entry name" value="Class I glutamine amidotransferase-like"/>
    <property type="match status" value="1"/>
</dbReference>
<dbReference type="InterPro" id="IPR025777">
    <property type="entry name" value="GMPS_ATP_PPase_dom"/>
</dbReference>
<keyword evidence="9 16" id="KW-0658">Purine biosynthesis</keyword>
<evidence type="ECO:0000256" key="3">
    <source>
        <dbReference type="ARBA" id="ARBA00011738"/>
    </source>
</evidence>
<reference evidence="19" key="2">
    <citation type="journal article" date="2018" name="Nat. Commun.">
        <title>Extreme sensitivity to ultraviolet light in the fungal pathogen causing white-nose syndrome of bats.</title>
        <authorList>
            <person name="Palmer J.M."/>
            <person name="Drees K.P."/>
            <person name="Foster J.T."/>
            <person name="Lindner D.L."/>
        </authorList>
    </citation>
    <scope>NUCLEOTIDE SEQUENCE [LARGE SCALE GENOMIC DNA]</scope>
    <source>
        <strain evidence="19">UAMH 10579</strain>
    </source>
</reference>
<dbReference type="Pfam" id="PF02540">
    <property type="entry name" value="NAD_synthase"/>
    <property type="match status" value="1"/>
</dbReference>
<dbReference type="NCBIfam" id="NF000848">
    <property type="entry name" value="PRK00074.1"/>
    <property type="match status" value="1"/>
</dbReference>
<dbReference type="EC" id="6.3.5.2" evidence="4"/>
<evidence type="ECO:0000256" key="10">
    <source>
        <dbReference type="ARBA" id="ARBA00022840"/>
    </source>
</evidence>
<dbReference type="InterPro" id="IPR004739">
    <property type="entry name" value="GMP_synth_GATase"/>
</dbReference>
<evidence type="ECO:0000259" key="17">
    <source>
        <dbReference type="PROSITE" id="PS51553"/>
    </source>
</evidence>
<evidence type="ECO:0000256" key="4">
    <source>
        <dbReference type="ARBA" id="ARBA00012746"/>
    </source>
</evidence>
<evidence type="ECO:0000256" key="2">
    <source>
        <dbReference type="ARBA" id="ARBA00005153"/>
    </source>
</evidence>
<feature type="binding site" evidence="16">
    <location>
        <begin position="241"/>
        <end position="247"/>
    </location>
    <ligand>
        <name>ATP</name>
        <dbReference type="ChEBI" id="CHEBI:30616"/>
    </ligand>
</feature>
<evidence type="ECO:0000256" key="12">
    <source>
        <dbReference type="ARBA" id="ARBA00030464"/>
    </source>
</evidence>
<dbReference type="PANTHER" id="PTHR11922">
    <property type="entry name" value="GMP SYNTHASE-RELATED"/>
    <property type="match status" value="1"/>
</dbReference>
<dbReference type="Gene3D" id="3.40.50.620">
    <property type="entry name" value="HUPs"/>
    <property type="match status" value="1"/>
</dbReference>
<keyword evidence="8 16" id="KW-0332">GMP biosynthesis</keyword>
<dbReference type="PROSITE" id="PS51553">
    <property type="entry name" value="GMPS_ATP_PPASE"/>
    <property type="match status" value="1"/>
</dbReference>
<dbReference type="PROSITE" id="PS51273">
    <property type="entry name" value="GATASE_TYPE_1"/>
    <property type="match status" value="1"/>
</dbReference>
<evidence type="ECO:0000256" key="14">
    <source>
        <dbReference type="ARBA" id="ARBA00044933"/>
    </source>
</evidence>
<dbReference type="CDD" id="cd01997">
    <property type="entry name" value="GMP_synthase_C"/>
    <property type="match status" value="1"/>
</dbReference>
<keyword evidence="19" id="KW-1185">Reference proteome</keyword>
<comment type="subunit">
    <text evidence="3">Homodimer.</text>
</comment>
<dbReference type="InterPro" id="IPR017926">
    <property type="entry name" value="GATASE"/>
</dbReference>
<evidence type="ECO:0000256" key="9">
    <source>
        <dbReference type="ARBA" id="ARBA00022755"/>
    </source>
</evidence>
<dbReference type="InterPro" id="IPR014729">
    <property type="entry name" value="Rossmann-like_a/b/a_fold"/>
</dbReference>
<evidence type="ECO:0000256" key="5">
    <source>
        <dbReference type="ARBA" id="ARBA00021562"/>
    </source>
</evidence>
<dbReference type="GO" id="GO:0003921">
    <property type="term" value="F:GMP synthase activity"/>
    <property type="evidence" value="ECO:0007669"/>
    <property type="project" value="InterPro"/>
</dbReference>
<dbReference type="FunFam" id="3.40.50.880:FF:000001">
    <property type="entry name" value="GMP synthase [glutamine-hydrolyzing]"/>
    <property type="match status" value="1"/>
</dbReference>
<dbReference type="EMBL" id="KV460212">
    <property type="protein sequence ID" value="OBT99520.2"/>
    <property type="molecule type" value="Genomic_DNA"/>
</dbReference>
<comment type="subcellular location">
    <subcellularLocation>
        <location evidence="1">Cytoplasm</location>
        <location evidence="1">Cytosol</location>
    </subcellularLocation>
</comment>
<dbReference type="Pfam" id="PF00117">
    <property type="entry name" value="GATase"/>
    <property type="match status" value="1"/>
</dbReference>
<evidence type="ECO:0000256" key="7">
    <source>
        <dbReference type="ARBA" id="ARBA00022741"/>
    </source>
</evidence>
<evidence type="ECO:0000256" key="1">
    <source>
        <dbReference type="ARBA" id="ARBA00004514"/>
    </source>
</evidence>
<accession>A0A1B8GUP5</accession>
<feature type="domain" description="GMPS ATP-PPase" evidence="17">
    <location>
        <begin position="214"/>
        <end position="418"/>
    </location>
</feature>
<dbReference type="STRING" id="342668.A0A1B8GUP5"/>
<dbReference type="SUPFAM" id="SSF52402">
    <property type="entry name" value="Adenine nucleotide alpha hydrolases-like"/>
    <property type="match status" value="1"/>
</dbReference>
<dbReference type="FunFam" id="3.30.300.10:FF:000002">
    <property type="entry name" value="GMP synthase [glutamine-hydrolyzing]"/>
    <property type="match status" value="1"/>
</dbReference>